<proteinExistence type="predicted"/>
<reference evidence="3" key="1">
    <citation type="journal article" date="2014" name="Proc. Natl. Acad. Sci. U.S.A.">
        <title>Extensive sampling of basidiomycete genomes demonstrates inadequacy of the white-rot/brown-rot paradigm for wood decay fungi.</title>
        <authorList>
            <person name="Riley R."/>
            <person name="Salamov A.A."/>
            <person name="Brown D.W."/>
            <person name="Nagy L.G."/>
            <person name="Floudas D."/>
            <person name="Held B.W."/>
            <person name="Levasseur A."/>
            <person name="Lombard V."/>
            <person name="Morin E."/>
            <person name="Otillar R."/>
            <person name="Lindquist E.A."/>
            <person name="Sun H."/>
            <person name="LaButti K.M."/>
            <person name="Schmutz J."/>
            <person name="Jabbour D."/>
            <person name="Luo H."/>
            <person name="Baker S.E."/>
            <person name="Pisabarro A.G."/>
            <person name="Walton J.D."/>
            <person name="Blanchette R.A."/>
            <person name="Henrissat B."/>
            <person name="Martin F."/>
            <person name="Cullen D."/>
            <person name="Hibbett D.S."/>
            <person name="Grigoriev I.V."/>
        </authorList>
    </citation>
    <scope>NUCLEOTIDE SEQUENCE [LARGE SCALE GENOMIC DNA]</scope>
    <source>
        <strain evidence="3">FD-172 SS1</strain>
    </source>
</reference>
<gene>
    <name evidence="2" type="ORF">BOTBODRAFT_122686</name>
</gene>
<dbReference type="Pfam" id="PF18758">
    <property type="entry name" value="KDZ"/>
    <property type="match status" value="1"/>
</dbReference>
<evidence type="ECO:0000313" key="3">
    <source>
        <dbReference type="Proteomes" id="UP000027195"/>
    </source>
</evidence>
<dbReference type="InterPro" id="IPR040521">
    <property type="entry name" value="KDZ"/>
</dbReference>
<dbReference type="AlphaFoldDB" id="A0A067M0W4"/>
<feature type="domain" description="CxC2-like cysteine cluster KDZ transposase-associated" evidence="1">
    <location>
        <begin position="82"/>
        <end position="195"/>
    </location>
</feature>
<dbReference type="EMBL" id="KL198281">
    <property type="protein sequence ID" value="KDQ05527.1"/>
    <property type="molecule type" value="Genomic_DNA"/>
</dbReference>
<dbReference type="InParanoid" id="A0A067M0W4"/>
<keyword evidence="3" id="KW-1185">Reference proteome</keyword>
<evidence type="ECO:0000313" key="2">
    <source>
        <dbReference type="EMBL" id="KDQ05527.1"/>
    </source>
</evidence>
<dbReference type="STRING" id="930990.A0A067M0W4"/>
<dbReference type="InterPro" id="IPR041457">
    <property type="entry name" value="CxC2_KDZ-assoc"/>
</dbReference>
<dbReference type="Proteomes" id="UP000027195">
    <property type="component" value="Unassembled WGS sequence"/>
</dbReference>
<name>A0A067M0W4_BOTB1</name>
<sequence>MSFLEQKGLYLKELLVLEGAEGVATSCRCGSEELALLRCFECHPTDVFCKPCALRRHRHHPFHRVQMWDTSAGYFAPVNLVELGFVYQLMHPDSPCVDTPLGRQPSPPKLQNKRGGDVVLVAHTNGFHRISFSYCRCPGCPSHAAQLIRSRIFPGSPHARPESAYTIPMLDFGIALNLECAVNPYNYYNTLMRCTYDDLRGDASNRYDNFRVVFRLWRELRATLMCGATLGLPNKLPAHFQDPYAVLCPSCPLPGINFSEDDAKNSTIKEYLKMLELSVDGNFRLQLKKKSEEPTDFHLHDGRGYFVPSKEYQEYIDTVVFEPETSTCHGFKAGDILREGKFKDVIVSGMVSVVCSRHGFFLPQGSVDLQKGERYAN</sequence>
<evidence type="ECO:0000259" key="1">
    <source>
        <dbReference type="Pfam" id="PF18803"/>
    </source>
</evidence>
<dbReference type="OrthoDB" id="3004525at2759"/>
<organism evidence="2 3">
    <name type="scientific">Botryobasidium botryosum (strain FD-172 SS1)</name>
    <dbReference type="NCBI Taxonomy" id="930990"/>
    <lineage>
        <taxon>Eukaryota</taxon>
        <taxon>Fungi</taxon>
        <taxon>Dikarya</taxon>
        <taxon>Basidiomycota</taxon>
        <taxon>Agaricomycotina</taxon>
        <taxon>Agaricomycetes</taxon>
        <taxon>Cantharellales</taxon>
        <taxon>Botryobasidiaceae</taxon>
        <taxon>Botryobasidium</taxon>
    </lineage>
</organism>
<dbReference type="HOGENOM" id="CLU_003703_12_1_1"/>
<feature type="non-terminal residue" evidence="2">
    <location>
        <position position="377"/>
    </location>
</feature>
<dbReference type="Pfam" id="PF18803">
    <property type="entry name" value="CxC2"/>
    <property type="match status" value="1"/>
</dbReference>
<protein>
    <recommendedName>
        <fullName evidence="1">CxC2-like cysteine cluster KDZ transposase-associated domain-containing protein</fullName>
    </recommendedName>
</protein>
<accession>A0A067M0W4</accession>